<dbReference type="EMBL" id="QSVB01000005">
    <property type="protein sequence ID" value="RGN91829.1"/>
    <property type="molecule type" value="Genomic_DNA"/>
</dbReference>
<dbReference type="Proteomes" id="UP000260841">
    <property type="component" value="Unassembled WGS sequence"/>
</dbReference>
<name>A0A3E5ES80_9FIRM</name>
<dbReference type="AlphaFoldDB" id="A0A3E5ES80"/>
<dbReference type="RefSeq" id="WP_117606316.1">
    <property type="nucleotide sequence ID" value="NZ_QSVB01000005.1"/>
</dbReference>
<protein>
    <submittedName>
        <fullName evidence="1">Uncharacterized protein</fullName>
    </submittedName>
</protein>
<proteinExistence type="predicted"/>
<reference evidence="1 2" key="1">
    <citation type="submission" date="2018-08" db="EMBL/GenBank/DDBJ databases">
        <title>A genome reference for cultivated species of the human gut microbiota.</title>
        <authorList>
            <person name="Zou Y."/>
            <person name="Xue W."/>
            <person name="Luo G."/>
        </authorList>
    </citation>
    <scope>NUCLEOTIDE SEQUENCE [LARGE SCALE GENOMIC DNA]</scope>
    <source>
        <strain evidence="1 2">OM03-2</strain>
    </source>
</reference>
<sequence length="391" mass="47018">MIEYITLSDLVKKVSQDAVEKGKEIFNTKKIREKYINIFEMMNIDRDKLKASDCKQSKDFKIPKDSQNFLINVYWLYSDADMKKMRKGLFEQASLESIAELLDGFREMILKLDISENDKDEMISKMYLRTKYPYLQRRAEVLKELENIKLDFCPDYQDDARVEDELQNYVDNNDIKNMMEMDNISAQRRFRYYDILDNLDVNDQLLFTSFVLEDIRCMIKRHHELYSYISEIRTCEINDAAEQKALNMTSEEEEHATEDFNYSIKLQEELDKNEEYKDLLLERKEILRSNGFINKLQPRFEAICERLQEIDNETQKKLWGEVVLKDSEDEDIDFSFRDTSENVFQEALKTYCDNNKSRREYEKRMGMITDEERLRVKEFIEQLEAQRKKPQ</sequence>
<accession>A0A3E5ES80</accession>
<comment type="caution">
    <text evidence="1">The sequence shown here is derived from an EMBL/GenBank/DDBJ whole genome shotgun (WGS) entry which is preliminary data.</text>
</comment>
<evidence type="ECO:0000313" key="1">
    <source>
        <dbReference type="EMBL" id="RGN91829.1"/>
    </source>
</evidence>
<gene>
    <name evidence="1" type="ORF">DXB36_06580</name>
</gene>
<organism evidence="1 2">
    <name type="scientific">Dorea formicigenerans</name>
    <dbReference type="NCBI Taxonomy" id="39486"/>
    <lineage>
        <taxon>Bacteria</taxon>
        <taxon>Bacillati</taxon>
        <taxon>Bacillota</taxon>
        <taxon>Clostridia</taxon>
        <taxon>Lachnospirales</taxon>
        <taxon>Lachnospiraceae</taxon>
        <taxon>Dorea</taxon>
    </lineage>
</organism>
<evidence type="ECO:0000313" key="2">
    <source>
        <dbReference type="Proteomes" id="UP000260841"/>
    </source>
</evidence>